<protein>
    <submittedName>
        <fullName evidence="1">Pyridoxamine 5'-phosphate oxidase family protein</fullName>
    </submittedName>
</protein>
<dbReference type="Pfam" id="PF12900">
    <property type="entry name" value="Pyridox_ox_2"/>
    <property type="match status" value="1"/>
</dbReference>
<dbReference type="Gene3D" id="2.30.110.10">
    <property type="entry name" value="Electron Transport, Fmn-binding Protein, Chain A"/>
    <property type="match status" value="1"/>
</dbReference>
<dbReference type="EMBL" id="JBHTGQ010000004">
    <property type="protein sequence ID" value="MFC7748901.1"/>
    <property type="molecule type" value="Genomic_DNA"/>
</dbReference>
<accession>A0ABW2V0S3</accession>
<evidence type="ECO:0000313" key="1">
    <source>
        <dbReference type="EMBL" id="MFC7748901.1"/>
    </source>
</evidence>
<dbReference type="PANTHER" id="PTHR34071:SF2">
    <property type="entry name" value="FLAVIN-NUCLEOTIDE-BINDING PROTEIN"/>
    <property type="match status" value="1"/>
</dbReference>
<dbReference type="SUPFAM" id="SSF50475">
    <property type="entry name" value="FMN-binding split barrel"/>
    <property type="match status" value="1"/>
</dbReference>
<dbReference type="InterPro" id="IPR012349">
    <property type="entry name" value="Split_barrel_FMN-bd"/>
</dbReference>
<comment type="caution">
    <text evidence="1">The sequence shown here is derived from an EMBL/GenBank/DDBJ whole genome shotgun (WGS) entry which is preliminary data.</text>
</comment>
<dbReference type="PANTHER" id="PTHR34071">
    <property type="entry name" value="5-NITROIMIDAZOLE ANTIBIOTICS RESISTANCE PROTEIN, NIMA-FAMILY-RELATED PROTEIN-RELATED"/>
    <property type="match status" value="1"/>
</dbReference>
<proteinExistence type="predicted"/>
<name>A0ABW2V0S3_9BACL</name>
<dbReference type="InterPro" id="IPR024747">
    <property type="entry name" value="Pyridox_Oxase-rel"/>
</dbReference>
<dbReference type="Proteomes" id="UP001596528">
    <property type="component" value="Unassembled WGS sequence"/>
</dbReference>
<gene>
    <name evidence="1" type="ORF">ACFQWB_02930</name>
</gene>
<dbReference type="RefSeq" id="WP_342774285.1">
    <property type="nucleotide sequence ID" value="NZ_JBHTGQ010000004.1"/>
</dbReference>
<organism evidence="1 2">
    <name type="scientific">Paenibacillus thermoaerophilus</name>
    <dbReference type="NCBI Taxonomy" id="1215385"/>
    <lineage>
        <taxon>Bacteria</taxon>
        <taxon>Bacillati</taxon>
        <taxon>Bacillota</taxon>
        <taxon>Bacilli</taxon>
        <taxon>Bacillales</taxon>
        <taxon>Paenibacillaceae</taxon>
        <taxon>Paenibacillus</taxon>
    </lineage>
</organism>
<reference evidence="2" key="1">
    <citation type="journal article" date="2019" name="Int. J. Syst. Evol. Microbiol.">
        <title>The Global Catalogue of Microorganisms (GCM) 10K type strain sequencing project: providing services to taxonomists for standard genome sequencing and annotation.</title>
        <authorList>
            <consortium name="The Broad Institute Genomics Platform"/>
            <consortium name="The Broad Institute Genome Sequencing Center for Infectious Disease"/>
            <person name="Wu L."/>
            <person name="Ma J."/>
        </authorList>
    </citation>
    <scope>NUCLEOTIDE SEQUENCE [LARGE SCALE GENOMIC DNA]</scope>
    <source>
        <strain evidence="2">JCM 18657</strain>
    </source>
</reference>
<sequence>MSEIRRKEFSMEESEEEIAAFLNEASYGILAQTGEDGLPKLKPINYVYHRGFIYMHGAHAGEKMKLLRGNGRAAFHVSKEYALLPSYWSDPEFACPATTYFKSVNMEGVLEEVRDLEEKAEALEAFMRKLQPEGGYVPISTDYAPYVPKLKGVAVIRFTPERTVAKFKFGQNLQPEQREDIRAKLLERGGPLDAETAALMAAYCPFHRTEPT</sequence>
<keyword evidence="2" id="KW-1185">Reference proteome</keyword>
<evidence type="ECO:0000313" key="2">
    <source>
        <dbReference type="Proteomes" id="UP001596528"/>
    </source>
</evidence>